<protein>
    <recommendedName>
        <fullName evidence="1">Methyltransferase type 11 domain-containing protein</fullName>
    </recommendedName>
</protein>
<organism evidence="2 3">
    <name type="scientific">Chlamydomonas eustigma</name>
    <dbReference type="NCBI Taxonomy" id="1157962"/>
    <lineage>
        <taxon>Eukaryota</taxon>
        <taxon>Viridiplantae</taxon>
        <taxon>Chlorophyta</taxon>
        <taxon>core chlorophytes</taxon>
        <taxon>Chlorophyceae</taxon>
        <taxon>CS clade</taxon>
        <taxon>Chlamydomonadales</taxon>
        <taxon>Chlamydomonadaceae</taxon>
        <taxon>Chlamydomonas</taxon>
    </lineage>
</organism>
<comment type="caution">
    <text evidence="2">The sequence shown here is derived from an EMBL/GenBank/DDBJ whole genome shotgun (WGS) entry which is preliminary data.</text>
</comment>
<gene>
    <name evidence="2" type="ORF">CEUSTIGMA_g6965.t1</name>
</gene>
<accession>A0A250X8X4</accession>
<evidence type="ECO:0000259" key="1">
    <source>
        <dbReference type="Pfam" id="PF08241"/>
    </source>
</evidence>
<dbReference type="InterPro" id="IPR029063">
    <property type="entry name" value="SAM-dependent_MTases_sf"/>
</dbReference>
<dbReference type="Proteomes" id="UP000232323">
    <property type="component" value="Unassembled WGS sequence"/>
</dbReference>
<dbReference type="OrthoDB" id="416496at2759"/>
<dbReference type="InterPro" id="IPR013216">
    <property type="entry name" value="Methyltransf_11"/>
</dbReference>
<sequence length="235" mass="25419">MIPGHVHAEAKATSGVQEQYDKFAPTYDVLDGGQAPELFGFDQLRSQLIGEVSGRALEVAVGTGLNLPLYRWKRTAVYGASFENVGVEDLTAIDISQGMLTEAVARVKGSPLLEDKPITLKQANATNLPFADESFDSIVDTFSLCVIEDPTAALREMARVLRPTGTAFLLEHSRSDNRLLAAYQDLTSSAVASSSKGCVWNQDVEYMLKEAGLTPKYLSRHVAGTVVLIKVVKTA</sequence>
<evidence type="ECO:0000313" key="3">
    <source>
        <dbReference type="Proteomes" id="UP000232323"/>
    </source>
</evidence>
<dbReference type="Pfam" id="PF08241">
    <property type="entry name" value="Methyltransf_11"/>
    <property type="match status" value="1"/>
</dbReference>
<dbReference type="CDD" id="cd02440">
    <property type="entry name" value="AdoMet_MTases"/>
    <property type="match status" value="1"/>
</dbReference>
<name>A0A250X8X4_9CHLO</name>
<dbReference type="GO" id="GO:0008757">
    <property type="term" value="F:S-adenosylmethionine-dependent methyltransferase activity"/>
    <property type="evidence" value="ECO:0007669"/>
    <property type="project" value="InterPro"/>
</dbReference>
<feature type="domain" description="Methyltransferase type 11" evidence="1">
    <location>
        <begin position="83"/>
        <end position="168"/>
    </location>
</feature>
<keyword evidence="3" id="KW-1185">Reference proteome</keyword>
<dbReference type="AlphaFoldDB" id="A0A250X8X4"/>
<dbReference type="PANTHER" id="PTHR42912:SF96">
    <property type="entry name" value="METHYLTRANSFERASE DOMAIN-CONTAINING PROTEIN"/>
    <property type="match status" value="1"/>
</dbReference>
<proteinExistence type="predicted"/>
<dbReference type="Gene3D" id="3.40.50.150">
    <property type="entry name" value="Vaccinia Virus protein VP39"/>
    <property type="match status" value="1"/>
</dbReference>
<dbReference type="PANTHER" id="PTHR42912">
    <property type="entry name" value="METHYLTRANSFERASE"/>
    <property type="match status" value="1"/>
</dbReference>
<dbReference type="InterPro" id="IPR050508">
    <property type="entry name" value="Methyltransf_Superfamily"/>
</dbReference>
<dbReference type="SUPFAM" id="SSF53335">
    <property type="entry name" value="S-adenosyl-L-methionine-dependent methyltransferases"/>
    <property type="match status" value="1"/>
</dbReference>
<dbReference type="STRING" id="1157962.A0A250X8X4"/>
<dbReference type="EMBL" id="BEGY01000043">
    <property type="protein sequence ID" value="GAX79524.1"/>
    <property type="molecule type" value="Genomic_DNA"/>
</dbReference>
<evidence type="ECO:0000313" key="2">
    <source>
        <dbReference type="EMBL" id="GAX79524.1"/>
    </source>
</evidence>
<reference evidence="2 3" key="1">
    <citation type="submission" date="2017-08" db="EMBL/GenBank/DDBJ databases">
        <title>Acidophilic green algal genome provides insights into adaptation to an acidic environment.</title>
        <authorList>
            <person name="Hirooka S."/>
            <person name="Hirose Y."/>
            <person name="Kanesaki Y."/>
            <person name="Higuchi S."/>
            <person name="Fujiwara T."/>
            <person name="Onuma R."/>
            <person name="Era A."/>
            <person name="Ohbayashi R."/>
            <person name="Uzuka A."/>
            <person name="Nozaki H."/>
            <person name="Yoshikawa H."/>
            <person name="Miyagishima S.Y."/>
        </authorList>
    </citation>
    <scope>NUCLEOTIDE SEQUENCE [LARGE SCALE GENOMIC DNA]</scope>
    <source>
        <strain evidence="2 3">NIES-2499</strain>
    </source>
</reference>